<dbReference type="PANTHER" id="PTHR11593:SF10">
    <property type="entry name" value="60S RIBOSOMAL PROTEIN L17"/>
    <property type="match status" value="1"/>
</dbReference>
<gene>
    <name evidence="6" type="ORF">NDN08_000550</name>
</gene>
<sequence>MVKRYSREPENSSNTCKTSGQDIRIKFKNTHETAQAIKGMALKDAQAYLEKVMKKEDIIPFKRYRYGVGRKAQCKKYKVCNGRWPVKSCEFMLSLLKNAEGNATMKELNPDQMFIEHVQVNKAMQGRRRTYRAHGRINAFMNHPCHVEMWLTQREEGVAAEPDSTPKRKAPRLRSGVAA</sequence>
<dbReference type="Gene3D" id="3.90.470.10">
    <property type="entry name" value="Ribosomal protein L22/L17"/>
    <property type="match status" value="1"/>
</dbReference>
<dbReference type="CDD" id="cd00336">
    <property type="entry name" value="Ribosomal_L22"/>
    <property type="match status" value="1"/>
</dbReference>
<evidence type="ECO:0000313" key="6">
    <source>
        <dbReference type="EMBL" id="KAJ8904020.1"/>
    </source>
</evidence>
<dbReference type="Pfam" id="PF00237">
    <property type="entry name" value="Ribosomal_L22"/>
    <property type="match status" value="1"/>
</dbReference>
<dbReference type="PANTHER" id="PTHR11593">
    <property type="entry name" value="60S RIBOSOMAL PROTEIN L17"/>
    <property type="match status" value="1"/>
</dbReference>
<dbReference type="InterPro" id="IPR036394">
    <property type="entry name" value="Ribosomal_uL22_sf"/>
</dbReference>
<evidence type="ECO:0000313" key="7">
    <source>
        <dbReference type="Proteomes" id="UP001157974"/>
    </source>
</evidence>
<dbReference type="EMBL" id="JAMWBK010000006">
    <property type="protein sequence ID" value="KAJ8904020.1"/>
    <property type="molecule type" value="Genomic_DNA"/>
</dbReference>
<dbReference type="PROSITE" id="PS00464">
    <property type="entry name" value="RIBOSOMAL_L22"/>
    <property type="match status" value="1"/>
</dbReference>
<evidence type="ECO:0000256" key="4">
    <source>
        <dbReference type="RuleBase" id="RU004005"/>
    </source>
</evidence>
<comment type="caution">
    <text evidence="6">The sequence shown here is derived from an EMBL/GenBank/DDBJ whole genome shotgun (WGS) entry which is preliminary data.</text>
</comment>
<evidence type="ECO:0000256" key="1">
    <source>
        <dbReference type="ARBA" id="ARBA00009451"/>
    </source>
</evidence>
<dbReference type="GO" id="GO:0022625">
    <property type="term" value="C:cytosolic large ribosomal subunit"/>
    <property type="evidence" value="ECO:0007669"/>
    <property type="project" value="TreeGrafter"/>
</dbReference>
<evidence type="ECO:0008006" key="8">
    <source>
        <dbReference type="Google" id="ProtNLM"/>
    </source>
</evidence>
<dbReference type="InterPro" id="IPR001063">
    <property type="entry name" value="Ribosomal_uL22"/>
</dbReference>
<evidence type="ECO:0000256" key="3">
    <source>
        <dbReference type="ARBA" id="ARBA00023274"/>
    </source>
</evidence>
<dbReference type="GO" id="GO:0003735">
    <property type="term" value="F:structural constituent of ribosome"/>
    <property type="evidence" value="ECO:0007669"/>
    <property type="project" value="InterPro"/>
</dbReference>
<keyword evidence="2 4" id="KW-0689">Ribosomal protein</keyword>
<feature type="region of interest" description="Disordered" evidence="5">
    <location>
        <begin position="157"/>
        <end position="179"/>
    </location>
</feature>
<protein>
    <recommendedName>
        <fullName evidence="8">50S ribosomal protein L22, chloroplastic</fullName>
    </recommendedName>
</protein>
<organism evidence="6 7">
    <name type="scientific">Rhodosorus marinus</name>
    <dbReference type="NCBI Taxonomy" id="101924"/>
    <lineage>
        <taxon>Eukaryota</taxon>
        <taxon>Rhodophyta</taxon>
        <taxon>Stylonematophyceae</taxon>
        <taxon>Stylonematales</taxon>
        <taxon>Stylonemataceae</taxon>
        <taxon>Rhodosorus</taxon>
    </lineage>
</organism>
<dbReference type="InterPro" id="IPR018260">
    <property type="entry name" value="Ribosomal_uL22_CS"/>
</dbReference>
<comment type="similarity">
    <text evidence="1 4">Belongs to the universal ribosomal protein uL22 family.</text>
</comment>
<accession>A0AAV8UN98</accession>
<evidence type="ECO:0000256" key="2">
    <source>
        <dbReference type="ARBA" id="ARBA00022980"/>
    </source>
</evidence>
<dbReference type="NCBIfam" id="TIGR01038">
    <property type="entry name" value="uL22_arch_euk"/>
    <property type="match status" value="1"/>
</dbReference>
<dbReference type="GO" id="GO:0002181">
    <property type="term" value="P:cytoplasmic translation"/>
    <property type="evidence" value="ECO:0007669"/>
    <property type="project" value="TreeGrafter"/>
</dbReference>
<name>A0AAV8UN98_9RHOD</name>
<dbReference type="AlphaFoldDB" id="A0AAV8UN98"/>
<dbReference type="Proteomes" id="UP001157974">
    <property type="component" value="Unassembled WGS sequence"/>
</dbReference>
<evidence type="ECO:0000256" key="5">
    <source>
        <dbReference type="SAM" id="MobiDB-lite"/>
    </source>
</evidence>
<proteinExistence type="inferred from homology"/>
<keyword evidence="7" id="KW-1185">Reference proteome</keyword>
<reference evidence="6 7" key="1">
    <citation type="journal article" date="2023" name="Nat. Commun.">
        <title>Origin of minicircular mitochondrial genomes in red algae.</title>
        <authorList>
            <person name="Lee Y."/>
            <person name="Cho C.H."/>
            <person name="Lee Y.M."/>
            <person name="Park S.I."/>
            <person name="Yang J.H."/>
            <person name="West J.A."/>
            <person name="Bhattacharya D."/>
            <person name="Yoon H.S."/>
        </authorList>
    </citation>
    <scope>NUCLEOTIDE SEQUENCE [LARGE SCALE GENOMIC DNA]</scope>
    <source>
        <strain evidence="6 7">CCMP1338</strain>
        <tissue evidence="6">Whole cell</tissue>
    </source>
</reference>
<dbReference type="InterPro" id="IPR005721">
    <property type="entry name" value="Ribosomal_uL22_euk/arc"/>
</dbReference>
<keyword evidence="3 4" id="KW-0687">Ribonucleoprotein</keyword>
<dbReference type="SUPFAM" id="SSF54843">
    <property type="entry name" value="Ribosomal protein L22"/>
    <property type="match status" value="1"/>
</dbReference>